<evidence type="ECO:0000256" key="4">
    <source>
        <dbReference type="PIRSR" id="PIRSR001235-2"/>
    </source>
</evidence>
<dbReference type="SUPFAM" id="SSF53187">
    <property type="entry name" value="Zn-dependent exopeptidases"/>
    <property type="match status" value="1"/>
</dbReference>
<gene>
    <name evidence="6" type="ORF">EF514_00120</name>
</gene>
<evidence type="ECO:0000256" key="2">
    <source>
        <dbReference type="ARBA" id="ARBA00022801"/>
    </source>
</evidence>
<feature type="binding site" evidence="4">
    <location>
        <position position="277"/>
    </location>
    <ligand>
        <name>allantoate</name>
        <dbReference type="ChEBI" id="CHEBI:17536"/>
    </ligand>
</feature>
<dbReference type="Proteomes" id="UP000288812">
    <property type="component" value="Unassembled WGS sequence"/>
</dbReference>
<name>A0A437SA22_9FIRM</name>
<dbReference type="OrthoDB" id="9808195at2"/>
<keyword evidence="7" id="KW-1185">Reference proteome</keyword>
<dbReference type="CDD" id="cd03884">
    <property type="entry name" value="M20_bAS"/>
    <property type="match status" value="1"/>
</dbReference>
<feature type="binding site" evidence="3">
    <location>
        <position position="367"/>
    </location>
    <ligand>
        <name>Zn(2+)</name>
        <dbReference type="ChEBI" id="CHEBI:29105"/>
        <label>2</label>
    </ligand>
</feature>
<dbReference type="GO" id="GO:0046872">
    <property type="term" value="F:metal ion binding"/>
    <property type="evidence" value="ECO:0007669"/>
    <property type="project" value="UniProtKB-KW"/>
</dbReference>
<organism evidence="6 7">
    <name type="scientific">Anaerosphaera multitolerans</name>
    <dbReference type="NCBI Taxonomy" id="2487351"/>
    <lineage>
        <taxon>Bacteria</taxon>
        <taxon>Bacillati</taxon>
        <taxon>Bacillota</taxon>
        <taxon>Tissierellia</taxon>
        <taxon>Tissierellales</taxon>
        <taxon>Peptoniphilaceae</taxon>
        <taxon>Anaerosphaera</taxon>
    </lineage>
</organism>
<dbReference type="InterPro" id="IPR002933">
    <property type="entry name" value="Peptidase_M20"/>
</dbReference>
<evidence type="ECO:0000259" key="5">
    <source>
        <dbReference type="Pfam" id="PF07687"/>
    </source>
</evidence>
<reference evidence="6 7" key="1">
    <citation type="submission" date="2018-11" db="EMBL/GenBank/DDBJ databases">
        <title>Genome sequencing and assembly of Anaerosphaera sp. nov., GS7-6-2.</title>
        <authorList>
            <person name="Rettenmaier R."/>
            <person name="Liebl W."/>
            <person name="Zverlov V."/>
        </authorList>
    </citation>
    <scope>NUCLEOTIDE SEQUENCE [LARGE SCALE GENOMIC DNA]</scope>
    <source>
        <strain evidence="6 7">GS7-6-2</strain>
    </source>
</reference>
<keyword evidence="3" id="KW-0862">Zinc</keyword>
<dbReference type="PANTHER" id="PTHR32494:SF5">
    <property type="entry name" value="ALLANTOATE AMIDOHYDROLASE"/>
    <property type="match status" value="1"/>
</dbReference>
<comment type="caution">
    <text evidence="6">The sequence shown here is derived from an EMBL/GenBank/DDBJ whole genome shotgun (WGS) entry which is preliminary data.</text>
</comment>
<feature type="binding site" evidence="3">
    <location>
        <position position="78"/>
    </location>
    <ligand>
        <name>Zn(2+)</name>
        <dbReference type="ChEBI" id="CHEBI:29105"/>
        <label>1</label>
    </ligand>
</feature>
<dbReference type="GO" id="GO:0016813">
    <property type="term" value="F:hydrolase activity, acting on carbon-nitrogen (but not peptide) bonds, in linear amidines"/>
    <property type="evidence" value="ECO:0007669"/>
    <property type="project" value="InterPro"/>
</dbReference>
<feature type="binding site" evidence="3">
    <location>
        <position position="179"/>
    </location>
    <ligand>
        <name>Zn(2+)</name>
        <dbReference type="ChEBI" id="CHEBI:29105"/>
        <label>1</label>
    </ligand>
</feature>
<dbReference type="InterPro" id="IPR011650">
    <property type="entry name" value="Peptidase_M20_dimer"/>
</dbReference>
<accession>A0A437SA22</accession>
<evidence type="ECO:0000256" key="1">
    <source>
        <dbReference type="ARBA" id="ARBA00006153"/>
    </source>
</evidence>
<dbReference type="SUPFAM" id="SSF55031">
    <property type="entry name" value="Bacterial exopeptidase dimerisation domain"/>
    <property type="match status" value="1"/>
</dbReference>
<comment type="cofactor">
    <cofactor evidence="3">
        <name>Zn(2+)</name>
        <dbReference type="ChEBI" id="CHEBI:29105"/>
    </cofactor>
    <text evidence="3">Binds 2 Zn(2+) ions per subunit.</text>
</comment>
<evidence type="ECO:0000256" key="3">
    <source>
        <dbReference type="PIRSR" id="PIRSR001235-1"/>
    </source>
</evidence>
<dbReference type="AlphaFoldDB" id="A0A437SA22"/>
<dbReference type="Pfam" id="PF07687">
    <property type="entry name" value="M20_dimer"/>
    <property type="match status" value="1"/>
</dbReference>
<evidence type="ECO:0000313" key="6">
    <source>
        <dbReference type="EMBL" id="RVU55657.1"/>
    </source>
</evidence>
<dbReference type="Gene3D" id="3.40.630.10">
    <property type="entry name" value="Zn peptidases"/>
    <property type="match status" value="1"/>
</dbReference>
<dbReference type="InterPro" id="IPR036264">
    <property type="entry name" value="Bact_exopeptidase_dim_dom"/>
</dbReference>
<feature type="binding site" evidence="3">
    <location>
        <position position="89"/>
    </location>
    <ligand>
        <name>Zn(2+)</name>
        <dbReference type="ChEBI" id="CHEBI:29105"/>
        <label>1</label>
    </ligand>
</feature>
<feature type="binding site" evidence="3">
    <location>
        <position position="89"/>
    </location>
    <ligand>
        <name>Zn(2+)</name>
        <dbReference type="ChEBI" id="CHEBI:29105"/>
        <label>2</label>
    </ligand>
</feature>
<protein>
    <submittedName>
        <fullName evidence="6">Zn-dependent hydrolase</fullName>
    </submittedName>
</protein>
<evidence type="ECO:0000313" key="7">
    <source>
        <dbReference type="Proteomes" id="UP000288812"/>
    </source>
</evidence>
<dbReference type="PIRSF" id="PIRSF001235">
    <property type="entry name" value="Amidase_carbamoylase"/>
    <property type="match status" value="1"/>
</dbReference>
<comment type="similarity">
    <text evidence="1">Belongs to the peptidase M20 family.</text>
</comment>
<feature type="domain" description="Peptidase M20 dimerisation" evidence="5">
    <location>
        <begin position="200"/>
        <end position="301"/>
    </location>
</feature>
<feature type="binding site" evidence="3">
    <location>
        <position position="124"/>
    </location>
    <ligand>
        <name>Zn(2+)</name>
        <dbReference type="ChEBI" id="CHEBI:29105"/>
        <label>2</label>
    </ligand>
</feature>
<keyword evidence="2 6" id="KW-0378">Hydrolase</keyword>
<dbReference type="RefSeq" id="WP_127722586.1">
    <property type="nucleotide sequence ID" value="NZ_RLIH01000001.1"/>
</dbReference>
<dbReference type="EMBL" id="RLIH01000001">
    <property type="protein sequence ID" value="RVU55657.1"/>
    <property type="molecule type" value="Genomic_DNA"/>
</dbReference>
<dbReference type="NCBIfam" id="TIGR01879">
    <property type="entry name" value="hydantase"/>
    <property type="match status" value="1"/>
</dbReference>
<dbReference type="PANTHER" id="PTHR32494">
    <property type="entry name" value="ALLANTOATE DEIMINASE-RELATED"/>
    <property type="match status" value="1"/>
</dbReference>
<keyword evidence="3" id="KW-0479">Metal-binding</keyword>
<dbReference type="Gene3D" id="3.30.70.360">
    <property type="match status" value="1"/>
</dbReference>
<proteinExistence type="inferred from homology"/>
<feature type="binding site" evidence="4">
    <location>
        <position position="264"/>
    </location>
    <ligand>
        <name>allantoate</name>
        <dbReference type="ChEBI" id="CHEBI:17536"/>
    </ligand>
</feature>
<dbReference type="Pfam" id="PF01546">
    <property type="entry name" value="Peptidase_M20"/>
    <property type="match status" value="1"/>
</dbReference>
<feature type="binding site" evidence="4">
    <location>
        <position position="204"/>
    </location>
    <ligand>
        <name>allantoate</name>
        <dbReference type="ChEBI" id="CHEBI:17536"/>
    </ligand>
</feature>
<sequence>MVSIKRLMGNLTEIGEIGKSEEGGITRMAFTEEFYTAQKKLKALAELKGYSTHVDRVGNLFITYNPGDCKKYIMMGSHLDTVKNGGLYDGALGVFSALEVLDSIREDKIELNHGIIVVVFNAEEGSEMGGTFGSKTICGRNNLEDSTFPEKIGTYGLTLDDVKSSQMDFKDIEAFLELHIEQGGILDSEKLDIGVVKGIVGIGRYDVILKGTANHGGSTPMKLRDDPMKKLPAVIEKLYEVAAKYPEPFVMTLGDIEVSPGMYNIIPQEVRLFIESRDLSEDNIEEFFGEIKKFLENSGFKYEMVKSIGNSSAYLNEDIMKDIIKGVEQEGYTYKVMSSGAGHDAEEISHLIPTGMIFVPSIGGVSHSPKEYTNEEQIEKGARVLFNTLLNLDKRL</sequence>
<dbReference type="InterPro" id="IPR010158">
    <property type="entry name" value="Amidase_Cbmase"/>
</dbReference>